<dbReference type="InterPro" id="IPR025943">
    <property type="entry name" value="Sigma_54_int_dom_ATP-bd_2"/>
</dbReference>
<evidence type="ECO:0000256" key="6">
    <source>
        <dbReference type="ARBA" id="ARBA00023159"/>
    </source>
</evidence>
<dbReference type="SUPFAM" id="SSF46689">
    <property type="entry name" value="Homeodomain-like"/>
    <property type="match status" value="1"/>
</dbReference>
<comment type="caution">
    <text evidence="9">The sequence shown here is derived from an EMBL/GenBank/DDBJ whole genome shotgun (WGS) entry which is preliminary data.</text>
</comment>
<protein>
    <recommendedName>
        <fullName evidence="8">Sigma-54 factor interaction domain-containing protein</fullName>
    </recommendedName>
</protein>
<proteinExistence type="predicted"/>
<evidence type="ECO:0000313" key="9">
    <source>
        <dbReference type="EMBL" id="GLR67760.1"/>
    </source>
</evidence>
<dbReference type="Pfam" id="PF02954">
    <property type="entry name" value="HTH_8"/>
    <property type="match status" value="1"/>
</dbReference>
<reference evidence="10" key="1">
    <citation type="journal article" date="2019" name="Int. J. Syst. Evol. Microbiol.">
        <title>The Global Catalogue of Microorganisms (GCM) 10K type strain sequencing project: providing services to taxonomists for standard genome sequencing and annotation.</title>
        <authorList>
            <consortium name="The Broad Institute Genomics Platform"/>
            <consortium name="The Broad Institute Genome Sequencing Center for Infectious Disease"/>
            <person name="Wu L."/>
            <person name="Ma J."/>
        </authorList>
    </citation>
    <scope>NUCLEOTIDE SEQUENCE [LARGE SCALE GENOMIC DNA]</scope>
    <source>
        <strain evidence="10">NBRC 112502</strain>
    </source>
</reference>
<keyword evidence="6" id="KW-0010">Activator</keyword>
<dbReference type="InterPro" id="IPR027417">
    <property type="entry name" value="P-loop_NTPase"/>
</dbReference>
<gene>
    <name evidence="9" type="ORF">GCM10010909_24410</name>
</gene>
<evidence type="ECO:0000256" key="2">
    <source>
        <dbReference type="ARBA" id="ARBA00022840"/>
    </source>
</evidence>
<dbReference type="InterPro" id="IPR058031">
    <property type="entry name" value="AAA_lid_NorR"/>
</dbReference>
<dbReference type="Pfam" id="PF25601">
    <property type="entry name" value="AAA_lid_14"/>
    <property type="match status" value="1"/>
</dbReference>
<dbReference type="Gene3D" id="1.10.10.60">
    <property type="entry name" value="Homeodomain-like"/>
    <property type="match status" value="1"/>
</dbReference>
<evidence type="ECO:0000256" key="4">
    <source>
        <dbReference type="ARBA" id="ARBA00023015"/>
    </source>
</evidence>
<keyword evidence="4" id="KW-0805">Transcription regulation</keyword>
<dbReference type="CDD" id="cd00009">
    <property type="entry name" value="AAA"/>
    <property type="match status" value="1"/>
</dbReference>
<dbReference type="Gene3D" id="1.10.8.60">
    <property type="match status" value="1"/>
</dbReference>
<organism evidence="9 10">
    <name type="scientific">Acidocella aquatica</name>
    <dbReference type="NCBI Taxonomy" id="1922313"/>
    <lineage>
        <taxon>Bacteria</taxon>
        <taxon>Pseudomonadati</taxon>
        <taxon>Pseudomonadota</taxon>
        <taxon>Alphaproteobacteria</taxon>
        <taxon>Acetobacterales</taxon>
        <taxon>Acidocellaceae</taxon>
        <taxon>Acidocella</taxon>
    </lineage>
</organism>
<keyword evidence="5" id="KW-0238">DNA-binding</keyword>
<feature type="domain" description="Sigma-54 factor interaction" evidence="8">
    <location>
        <begin position="1"/>
        <end position="230"/>
    </location>
</feature>
<sequence length="318" mass="34950">MVGECPAMKEVFYRIRRFAQCDAPILISGETGTGKELAAQAVHQRSSRAKGPFIAINCAALPASLIASELFGYEKGAFTGAAGRKIGLIEQANGGTLFLDEIGDLPLDLQGHLLRFLQEQTITRIGGHLPIQVDARVISASHVQLDEAMIAGTFRHDLFYRLNVLPLHMPALRERESDIELMATFFLRKISAEFGRDVSGFTAATQNLIRSYPWPGNVRELIAAIRRGVVMGCEPLISEEDLGLQPHPSGQPAPPRKLATQRLRAGSLQERNALQQALARNHHNVTKAAAELGVSRVTLYRMAKRHAEFGGTLHIREH</sequence>
<evidence type="ECO:0000256" key="3">
    <source>
        <dbReference type="ARBA" id="ARBA00023012"/>
    </source>
</evidence>
<dbReference type="SMART" id="SM00382">
    <property type="entry name" value="AAA"/>
    <property type="match status" value="1"/>
</dbReference>
<evidence type="ECO:0000256" key="5">
    <source>
        <dbReference type="ARBA" id="ARBA00023125"/>
    </source>
</evidence>
<name>A0ABQ6ACI3_9PROT</name>
<dbReference type="InterPro" id="IPR025944">
    <property type="entry name" value="Sigma_54_int_dom_CS"/>
</dbReference>
<keyword evidence="2" id="KW-0067">ATP-binding</keyword>
<dbReference type="PROSITE" id="PS00676">
    <property type="entry name" value="SIGMA54_INTERACT_2"/>
    <property type="match status" value="1"/>
</dbReference>
<accession>A0ABQ6ACI3</accession>
<dbReference type="PROSITE" id="PS50045">
    <property type="entry name" value="SIGMA54_INTERACT_4"/>
    <property type="match status" value="1"/>
</dbReference>
<dbReference type="PANTHER" id="PTHR32071">
    <property type="entry name" value="TRANSCRIPTIONAL REGULATORY PROTEIN"/>
    <property type="match status" value="1"/>
</dbReference>
<dbReference type="SUPFAM" id="SSF52540">
    <property type="entry name" value="P-loop containing nucleoside triphosphate hydrolases"/>
    <property type="match status" value="1"/>
</dbReference>
<dbReference type="InterPro" id="IPR002078">
    <property type="entry name" value="Sigma_54_int"/>
</dbReference>
<dbReference type="Pfam" id="PF00158">
    <property type="entry name" value="Sigma54_activat"/>
    <property type="match status" value="1"/>
</dbReference>
<keyword evidence="7" id="KW-0804">Transcription</keyword>
<evidence type="ECO:0000313" key="10">
    <source>
        <dbReference type="Proteomes" id="UP001156641"/>
    </source>
</evidence>
<dbReference type="InterPro" id="IPR009057">
    <property type="entry name" value="Homeodomain-like_sf"/>
</dbReference>
<dbReference type="EMBL" id="BSOS01000067">
    <property type="protein sequence ID" value="GLR67760.1"/>
    <property type="molecule type" value="Genomic_DNA"/>
</dbReference>
<keyword evidence="3" id="KW-0902">Two-component regulatory system</keyword>
<keyword evidence="10" id="KW-1185">Reference proteome</keyword>
<evidence type="ECO:0000259" key="8">
    <source>
        <dbReference type="PROSITE" id="PS50045"/>
    </source>
</evidence>
<dbReference type="PANTHER" id="PTHR32071:SF113">
    <property type="entry name" value="ALGINATE BIOSYNTHESIS TRANSCRIPTIONAL REGULATORY PROTEIN ALGB"/>
    <property type="match status" value="1"/>
</dbReference>
<keyword evidence="1" id="KW-0547">Nucleotide-binding</keyword>
<dbReference type="Proteomes" id="UP001156641">
    <property type="component" value="Unassembled WGS sequence"/>
</dbReference>
<dbReference type="InterPro" id="IPR002197">
    <property type="entry name" value="HTH_Fis"/>
</dbReference>
<dbReference type="PROSITE" id="PS00688">
    <property type="entry name" value="SIGMA54_INTERACT_3"/>
    <property type="match status" value="1"/>
</dbReference>
<evidence type="ECO:0000256" key="7">
    <source>
        <dbReference type="ARBA" id="ARBA00023163"/>
    </source>
</evidence>
<evidence type="ECO:0000256" key="1">
    <source>
        <dbReference type="ARBA" id="ARBA00022741"/>
    </source>
</evidence>
<dbReference type="InterPro" id="IPR003593">
    <property type="entry name" value="AAA+_ATPase"/>
</dbReference>
<dbReference type="Gene3D" id="3.40.50.300">
    <property type="entry name" value="P-loop containing nucleotide triphosphate hydrolases"/>
    <property type="match status" value="1"/>
</dbReference>